<dbReference type="AlphaFoldDB" id="A0A2S0KLD7"/>
<dbReference type="PANTHER" id="PTHR43174">
    <property type="entry name" value="UDP-N-ACETYLGLUCOSAMINE 2-EPIMERASE"/>
    <property type="match status" value="1"/>
</dbReference>
<comment type="similarity">
    <text evidence="1">Belongs to the UDP-N-acetylglucosamine 2-epimerase family.</text>
</comment>
<dbReference type="PANTHER" id="PTHR43174:SF1">
    <property type="entry name" value="UDP-N-ACETYLGLUCOSAMINE 2-EPIMERASE"/>
    <property type="match status" value="1"/>
</dbReference>
<dbReference type="InterPro" id="IPR003331">
    <property type="entry name" value="UDP_GlcNAc_Epimerase_2_dom"/>
</dbReference>
<dbReference type="OrthoDB" id="9803238at2"/>
<dbReference type="InterPro" id="IPR029767">
    <property type="entry name" value="WecB-like"/>
</dbReference>
<dbReference type="Gene3D" id="3.40.50.2000">
    <property type="entry name" value="Glycogen Phosphorylase B"/>
    <property type="match status" value="2"/>
</dbReference>
<dbReference type="GO" id="GO:0016853">
    <property type="term" value="F:isomerase activity"/>
    <property type="evidence" value="ECO:0007669"/>
    <property type="project" value="UniProtKB-KW"/>
</dbReference>
<dbReference type="SUPFAM" id="SSF53756">
    <property type="entry name" value="UDP-Glycosyltransferase/glycogen phosphorylase"/>
    <property type="match status" value="1"/>
</dbReference>
<name>A0A2S0KLD7_9FIRM</name>
<dbReference type="EMBL" id="CP027226">
    <property type="protein sequence ID" value="AVM41845.1"/>
    <property type="molecule type" value="Genomic_DNA"/>
</dbReference>
<feature type="domain" description="UDP-N-acetylglucosamine 2-epimerase" evidence="2">
    <location>
        <begin position="26"/>
        <end position="360"/>
    </location>
</feature>
<keyword evidence="4" id="KW-1185">Reference proteome</keyword>
<evidence type="ECO:0000259" key="2">
    <source>
        <dbReference type="Pfam" id="PF02350"/>
    </source>
</evidence>
<dbReference type="Proteomes" id="UP000237947">
    <property type="component" value="Chromosome"/>
</dbReference>
<keyword evidence="1" id="KW-0413">Isomerase</keyword>
<dbReference type="NCBIfam" id="TIGR00236">
    <property type="entry name" value="wecB"/>
    <property type="match status" value="1"/>
</dbReference>
<dbReference type="RefSeq" id="WP_106011833.1">
    <property type="nucleotide sequence ID" value="NZ_CP027226.1"/>
</dbReference>
<reference evidence="4" key="1">
    <citation type="submission" date="2018-02" db="EMBL/GenBank/DDBJ databases">
        <authorList>
            <person name="Holder M.E."/>
            <person name="Ajami N.J."/>
            <person name="Petrosino J.F."/>
        </authorList>
    </citation>
    <scope>NUCLEOTIDE SEQUENCE [LARGE SCALE GENOMIC DNA]</scope>
    <source>
        <strain evidence="4">CCUG 47711</strain>
    </source>
</reference>
<evidence type="ECO:0000313" key="3">
    <source>
        <dbReference type="EMBL" id="AVM41845.1"/>
    </source>
</evidence>
<dbReference type="Pfam" id="PF02350">
    <property type="entry name" value="Epimerase_2"/>
    <property type="match status" value="1"/>
</dbReference>
<organism evidence="3 4">
    <name type="scientific">Fastidiosipila sanguinis</name>
    <dbReference type="NCBI Taxonomy" id="236753"/>
    <lineage>
        <taxon>Bacteria</taxon>
        <taxon>Bacillati</taxon>
        <taxon>Bacillota</taxon>
        <taxon>Clostridia</taxon>
        <taxon>Eubacteriales</taxon>
        <taxon>Oscillospiraceae</taxon>
        <taxon>Fastidiosipila</taxon>
    </lineage>
</organism>
<protein>
    <submittedName>
        <fullName evidence="3">UDP-N-acetylglucosamine 2-epimerase (Non-hydrolyzing)</fullName>
    </submittedName>
</protein>
<sequence length="375" mass="43055">MKKLKLMTILGTRPEIIRLSEVIKKADKYFDHILVHTGQNYDYQLNQVFFDNFGLKEPDYYLDSPGKDLGETIGNIIAKSYEIIQKEQPDALLVLGDTNSALSAISAKRLKVPIFHMEAGNRCWDWNVSEMVNRKIVDHISDVNLPYTEHARRYLLSEGIDGKTTFVTGSPMTEVLEQNKESIEESKVLEELGLESGKYFLVSAHREENIDNEDKFMRLMTAINNIAEKYQYPVIFSTHPRTKNFIKKRDFKFHELVRNLEPFGYFDYNKLQKEAFCVLSDSGTLSEESALLNFPGVLIRTSTERPEVLDHGTIIIGGVDTEVVEQSVELATSMYLNNEETVMPDDYIDKNVSIKVIKIIQSYTDIVNKTVWLKD</sequence>
<dbReference type="KEGG" id="fsa:C5Q98_00740"/>
<dbReference type="CDD" id="cd03786">
    <property type="entry name" value="GTB_UDP-GlcNAc_2-Epimerase"/>
    <property type="match status" value="1"/>
</dbReference>
<proteinExistence type="inferred from homology"/>
<gene>
    <name evidence="3" type="ORF">C5Q98_00740</name>
</gene>
<accession>A0A2S0KLD7</accession>
<evidence type="ECO:0000313" key="4">
    <source>
        <dbReference type="Proteomes" id="UP000237947"/>
    </source>
</evidence>
<evidence type="ECO:0000256" key="1">
    <source>
        <dbReference type="RuleBase" id="RU003513"/>
    </source>
</evidence>